<keyword evidence="3" id="KW-1185">Reference proteome</keyword>
<evidence type="ECO:0000313" key="3">
    <source>
        <dbReference type="Proteomes" id="UP000298030"/>
    </source>
</evidence>
<dbReference type="GO" id="GO:0140580">
    <property type="term" value="F:mitochondrion autophagosome adaptor activity"/>
    <property type="evidence" value="ECO:0007669"/>
    <property type="project" value="InterPro"/>
</dbReference>
<dbReference type="PANTHER" id="PTHR38699">
    <property type="entry name" value="CHROMOSOME 1, WHOLE GENOME SHOTGUN SEQUENCE"/>
    <property type="match status" value="1"/>
</dbReference>
<dbReference type="AlphaFoldDB" id="A0A4Y7SJF6"/>
<gene>
    <name evidence="2" type="ORF">FA13DRAFT_1716971</name>
</gene>
<dbReference type="PANTHER" id="PTHR38699:SF1">
    <property type="entry name" value="MITOPHAGY RECEPTOR ATG43"/>
    <property type="match status" value="1"/>
</dbReference>
<dbReference type="GO" id="GO:0000423">
    <property type="term" value="P:mitophagy"/>
    <property type="evidence" value="ECO:0007669"/>
    <property type="project" value="InterPro"/>
</dbReference>
<comment type="caution">
    <text evidence="2">The sequence shown here is derived from an EMBL/GenBank/DDBJ whole genome shotgun (WGS) entry which is preliminary data.</text>
</comment>
<dbReference type="OrthoDB" id="2430343at2759"/>
<dbReference type="Proteomes" id="UP000298030">
    <property type="component" value="Unassembled WGS sequence"/>
</dbReference>
<protein>
    <submittedName>
        <fullName evidence="2">Uncharacterized protein</fullName>
    </submittedName>
</protein>
<feature type="region of interest" description="Disordered" evidence="1">
    <location>
        <begin position="72"/>
        <end position="96"/>
    </location>
</feature>
<dbReference type="STRING" id="71717.A0A4Y7SJF6"/>
<name>A0A4Y7SJF6_COPMI</name>
<proteinExistence type="predicted"/>
<reference evidence="2 3" key="1">
    <citation type="journal article" date="2019" name="Nat. Ecol. Evol.">
        <title>Megaphylogeny resolves global patterns of mushroom evolution.</title>
        <authorList>
            <person name="Varga T."/>
            <person name="Krizsan K."/>
            <person name="Foldi C."/>
            <person name="Dima B."/>
            <person name="Sanchez-Garcia M."/>
            <person name="Sanchez-Ramirez S."/>
            <person name="Szollosi G.J."/>
            <person name="Szarkandi J.G."/>
            <person name="Papp V."/>
            <person name="Albert L."/>
            <person name="Andreopoulos W."/>
            <person name="Angelini C."/>
            <person name="Antonin V."/>
            <person name="Barry K.W."/>
            <person name="Bougher N.L."/>
            <person name="Buchanan P."/>
            <person name="Buyck B."/>
            <person name="Bense V."/>
            <person name="Catcheside P."/>
            <person name="Chovatia M."/>
            <person name="Cooper J."/>
            <person name="Damon W."/>
            <person name="Desjardin D."/>
            <person name="Finy P."/>
            <person name="Geml J."/>
            <person name="Haridas S."/>
            <person name="Hughes K."/>
            <person name="Justo A."/>
            <person name="Karasinski D."/>
            <person name="Kautmanova I."/>
            <person name="Kiss B."/>
            <person name="Kocsube S."/>
            <person name="Kotiranta H."/>
            <person name="LaButti K.M."/>
            <person name="Lechner B.E."/>
            <person name="Liimatainen K."/>
            <person name="Lipzen A."/>
            <person name="Lukacs Z."/>
            <person name="Mihaltcheva S."/>
            <person name="Morgado L.N."/>
            <person name="Niskanen T."/>
            <person name="Noordeloos M.E."/>
            <person name="Ohm R.A."/>
            <person name="Ortiz-Santana B."/>
            <person name="Ovrebo C."/>
            <person name="Racz N."/>
            <person name="Riley R."/>
            <person name="Savchenko A."/>
            <person name="Shiryaev A."/>
            <person name="Soop K."/>
            <person name="Spirin V."/>
            <person name="Szebenyi C."/>
            <person name="Tomsovsky M."/>
            <person name="Tulloss R.E."/>
            <person name="Uehling J."/>
            <person name="Grigoriev I.V."/>
            <person name="Vagvolgyi C."/>
            <person name="Papp T."/>
            <person name="Martin F.M."/>
            <person name="Miettinen O."/>
            <person name="Hibbett D.S."/>
            <person name="Nagy L.G."/>
        </authorList>
    </citation>
    <scope>NUCLEOTIDE SEQUENCE [LARGE SCALE GENOMIC DNA]</scope>
    <source>
        <strain evidence="2 3">FP101781</strain>
    </source>
</reference>
<dbReference type="InterPro" id="IPR013898">
    <property type="entry name" value="Atg43"/>
</dbReference>
<accession>A0A4Y7SJF6</accession>
<dbReference type="Pfam" id="PF08589">
    <property type="entry name" value="ATG43"/>
    <property type="match status" value="1"/>
</dbReference>
<evidence type="ECO:0000313" key="2">
    <source>
        <dbReference type="EMBL" id="TEB21359.1"/>
    </source>
</evidence>
<organism evidence="2 3">
    <name type="scientific">Coprinellus micaceus</name>
    <name type="common">Glistening ink-cap mushroom</name>
    <name type="synonym">Coprinus micaceus</name>
    <dbReference type="NCBI Taxonomy" id="71717"/>
    <lineage>
        <taxon>Eukaryota</taxon>
        <taxon>Fungi</taxon>
        <taxon>Dikarya</taxon>
        <taxon>Basidiomycota</taxon>
        <taxon>Agaricomycotina</taxon>
        <taxon>Agaricomycetes</taxon>
        <taxon>Agaricomycetidae</taxon>
        <taxon>Agaricales</taxon>
        <taxon>Agaricineae</taxon>
        <taxon>Psathyrellaceae</taxon>
        <taxon>Coprinellus</taxon>
    </lineage>
</organism>
<sequence length="185" mass="21466">MSTNHPHFALHEPKFVADLEERLLIGRHHDHRHTHAAAHPNPRLVPAIPDLRFEYSYLRSIKPYVKITRTTEVQPVRQGPSKGGSESLGVGDDDDRSYEKVQFSDKEVEEVKESGVVSLTKEVIEVQWGKVLWATTRDQLLSPLIQGALWYVPRPSWELYLHKGPIWLFHFFYRLYFGVTIITLK</sequence>
<evidence type="ECO:0000256" key="1">
    <source>
        <dbReference type="SAM" id="MobiDB-lite"/>
    </source>
</evidence>
<dbReference type="EMBL" id="QPFP01000113">
    <property type="protein sequence ID" value="TEB21359.1"/>
    <property type="molecule type" value="Genomic_DNA"/>
</dbReference>